<evidence type="ECO:0000259" key="1">
    <source>
        <dbReference type="Pfam" id="PF03749"/>
    </source>
</evidence>
<reference evidence="3" key="1">
    <citation type="journal article" date="2015" name="Nature">
        <title>Complex archaea that bridge the gap between prokaryotes and eukaryotes.</title>
        <authorList>
            <person name="Spang A."/>
            <person name="Saw J.H."/>
            <person name="Jorgensen S.L."/>
            <person name="Zaremba-Niedzwiedzka K."/>
            <person name="Martijn J."/>
            <person name="Lind A.E."/>
            <person name="van Eijk R."/>
            <person name="Schleper C."/>
            <person name="Guy L."/>
            <person name="Ettema T.J."/>
        </authorList>
    </citation>
    <scope>NUCLEOTIDE SEQUENCE</scope>
</reference>
<dbReference type="HAMAP" id="MF_00095">
    <property type="entry name" value="SfsA"/>
    <property type="match status" value="1"/>
</dbReference>
<dbReference type="InterPro" id="IPR040452">
    <property type="entry name" value="SfsA_C"/>
</dbReference>
<accession>A0A0F9QFK8</accession>
<dbReference type="GO" id="GO:0003677">
    <property type="term" value="F:DNA binding"/>
    <property type="evidence" value="ECO:0007669"/>
    <property type="project" value="InterPro"/>
</dbReference>
<feature type="domain" description="SfsA N-terminal OB" evidence="2">
    <location>
        <begin position="20"/>
        <end position="83"/>
    </location>
</feature>
<dbReference type="EMBL" id="LAZR01004961">
    <property type="protein sequence ID" value="KKN04078.1"/>
    <property type="molecule type" value="Genomic_DNA"/>
</dbReference>
<protein>
    <recommendedName>
        <fullName evidence="4">Sugar fermentation stimulation protein C-terminal domain-containing protein</fullName>
    </recommendedName>
</protein>
<dbReference type="PANTHER" id="PTHR30545">
    <property type="entry name" value="SUGAR FERMENTATION STIMULATION PROTEIN A"/>
    <property type="match status" value="1"/>
</dbReference>
<proteinExistence type="inferred from homology"/>
<dbReference type="Pfam" id="PF03749">
    <property type="entry name" value="SfsA"/>
    <property type="match status" value="1"/>
</dbReference>
<dbReference type="Gene3D" id="2.40.50.580">
    <property type="match status" value="1"/>
</dbReference>
<dbReference type="InterPro" id="IPR041465">
    <property type="entry name" value="SfsA_N"/>
</dbReference>
<organism evidence="3">
    <name type="scientific">marine sediment metagenome</name>
    <dbReference type="NCBI Taxonomy" id="412755"/>
    <lineage>
        <taxon>unclassified sequences</taxon>
        <taxon>metagenomes</taxon>
        <taxon>ecological metagenomes</taxon>
    </lineage>
</organism>
<sequence length="223" mass="25495">MSLSKAPLFEIPNLMKGTFISRPNRFIGEVKYKGEISSSFHIHDPGRLEELLIEGVDVLFTHSRGKLKYYIKAVKAEDKWILIDTALHSKIARKIFKYLPEFSAVIEIKSEVTFGKSRIDFTLDNIPLEVKGCSLVKNGVALFPDAPTERGTRHVEEIIKHKGYILILILRDAQTFAPNWETDPKFSQKLSEARRRGIQIIPVRTSFDGETLFYEGRIPLSDF</sequence>
<evidence type="ECO:0000313" key="3">
    <source>
        <dbReference type="EMBL" id="KKN04078.1"/>
    </source>
</evidence>
<feature type="domain" description="Sugar fermentation stimulation protein C-terminal" evidence="1">
    <location>
        <begin position="87"/>
        <end position="209"/>
    </location>
</feature>
<dbReference type="AlphaFoldDB" id="A0A0F9QFK8"/>
<evidence type="ECO:0000259" key="2">
    <source>
        <dbReference type="Pfam" id="PF17746"/>
    </source>
</evidence>
<dbReference type="InterPro" id="IPR005224">
    <property type="entry name" value="SfsA"/>
</dbReference>
<comment type="caution">
    <text evidence="3">The sequence shown here is derived from an EMBL/GenBank/DDBJ whole genome shotgun (WGS) entry which is preliminary data.</text>
</comment>
<evidence type="ECO:0008006" key="4">
    <source>
        <dbReference type="Google" id="ProtNLM"/>
    </source>
</evidence>
<dbReference type="CDD" id="cd22357">
    <property type="entry name" value="SfsA-like"/>
    <property type="match status" value="1"/>
</dbReference>
<name>A0A0F9QFK8_9ZZZZ</name>
<dbReference type="PANTHER" id="PTHR30545:SF2">
    <property type="entry name" value="SUGAR FERMENTATION STIMULATION PROTEIN A"/>
    <property type="match status" value="1"/>
</dbReference>
<gene>
    <name evidence="3" type="ORF">LCGC14_1101170</name>
</gene>
<dbReference type="Pfam" id="PF17746">
    <property type="entry name" value="SfsA_N"/>
    <property type="match status" value="1"/>
</dbReference>
<dbReference type="NCBIfam" id="TIGR00230">
    <property type="entry name" value="sfsA"/>
    <property type="match status" value="1"/>
</dbReference>
<dbReference type="Gene3D" id="3.40.1350.60">
    <property type="match status" value="1"/>
</dbReference>